<gene>
    <name evidence="1" type="ORF">A3F00_05280</name>
</gene>
<dbReference type="EMBL" id="MFDE01000037">
    <property type="protein sequence ID" value="OGE37791.1"/>
    <property type="molecule type" value="Genomic_DNA"/>
</dbReference>
<sequence length="104" mass="11356">MVTAPKIDDHARVIAENLQAKGHAVGTQDVIPTTADTPITKTPDMHELGAEVIGEDLSHILETTVGDLTTGSHKYRITKSGRFLSTLVGKLRRKKNENEEVVIK</sequence>
<name>A0A1F5KB05_9BACT</name>
<dbReference type="AlphaFoldDB" id="A0A1F5KB05"/>
<evidence type="ECO:0000313" key="1">
    <source>
        <dbReference type="EMBL" id="OGE37791.1"/>
    </source>
</evidence>
<evidence type="ECO:0000313" key="2">
    <source>
        <dbReference type="Proteomes" id="UP000176527"/>
    </source>
</evidence>
<dbReference type="Proteomes" id="UP000176527">
    <property type="component" value="Unassembled WGS sequence"/>
</dbReference>
<comment type="caution">
    <text evidence="1">The sequence shown here is derived from an EMBL/GenBank/DDBJ whole genome shotgun (WGS) entry which is preliminary data.</text>
</comment>
<reference evidence="1 2" key="1">
    <citation type="journal article" date="2016" name="Nat. Commun.">
        <title>Thousands of microbial genomes shed light on interconnected biogeochemical processes in an aquifer system.</title>
        <authorList>
            <person name="Anantharaman K."/>
            <person name="Brown C.T."/>
            <person name="Hug L.A."/>
            <person name="Sharon I."/>
            <person name="Castelle C.J."/>
            <person name="Probst A.J."/>
            <person name="Thomas B.C."/>
            <person name="Singh A."/>
            <person name="Wilkins M.J."/>
            <person name="Karaoz U."/>
            <person name="Brodie E.L."/>
            <person name="Williams K.H."/>
            <person name="Hubbard S.S."/>
            <person name="Banfield J.F."/>
        </authorList>
    </citation>
    <scope>NUCLEOTIDE SEQUENCE [LARGE SCALE GENOMIC DNA]</scope>
</reference>
<accession>A0A1F5KB05</accession>
<proteinExistence type="predicted"/>
<organism evidence="1 2">
    <name type="scientific">Candidatus Daviesbacteria bacterium RIFCSPHIGHO2_12_FULL_37_11</name>
    <dbReference type="NCBI Taxonomy" id="1797777"/>
    <lineage>
        <taxon>Bacteria</taxon>
        <taxon>Candidatus Daviesiibacteriota</taxon>
    </lineage>
</organism>
<protein>
    <submittedName>
        <fullName evidence="1">Uncharacterized protein</fullName>
    </submittedName>
</protein>